<feature type="non-terminal residue" evidence="1">
    <location>
        <position position="1"/>
    </location>
</feature>
<proteinExistence type="predicted"/>
<accession>A0A445LBS0</accession>
<evidence type="ECO:0000313" key="2">
    <source>
        <dbReference type="Proteomes" id="UP000289340"/>
    </source>
</evidence>
<reference evidence="1 2" key="1">
    <citation type="submission" date="2018-09" db="EMBL/GenBank/DDBJ databases">
        <title>A high-quality reference genome of wild soybean provides a powerful tool to mine soybean genomes.</title>
        <authorList>
            <person name="Xie M."/>
            <person name="Chung C.Y.L."/>
            <person name="Li M.-W."/>
            <person name="Wong F.-L."/>
            <person name="Chan T.-F."/>
            <person name="Lam H.-M."/>
        </authorList>
    </citation>
    <scope>NUCLEOTIDE SEQUENCE [LARGE SCALE GENOMIC DNA]</scope>
    <source>
        <strain evidence="2">cv. W05</strain>
        <tissue evidence="1">Hypocotyl of etiolated seedlings</tissue>
    </source>
</reference>
<sequence>KISMEGKILNKFDMRSHNQTLELYGKLYRERTNKYMVIENDSGAHMRPMPMMISFSTSGPSVNGLFCSLLPITVLHD</sequence>
<name>A0A445LBS0_GLYSO</name>
<protein>
    <submittedName>
        <fullName evidence="1">Uncharacterized protein</fullName>
    </submittedName>
</protein>
<gene>
    <name evidence="1" type="ORF">D0Y65_007191</name>
</gene>
<comment type="caution">
    <text evidence="1">The sequence shown here is derived from an EMBL/GenBank/DDBJ whole genome shotgun (WGS) entry which is preliminary data.</text>
</comment>
<dbReference type="AlphaFoldDB" id="A0A445LBS0"/>
<dbReference type="EMBL" id="QZWG01000003">
    <property type="protein sequence ID" value="RZC20731.1"/>
    <property type="molecule type" value="Genomic_DNA"/>
</dbReference>
<keyword evidence="2" id="KW-1185">Reference proteome</keyword>
<evidence type="ECO:0000313" key="1">
    <source>
        <dbReference type="EMBL" id="RZC20731.1"/>
    </source>
</evidence>
<dbReference type="Proteomes" id="UP000289340">
    <property type="component" value="Chromosome 3"/>
</dbReference>
<organism evidence="1 2">
    <name type="scientific">Glycine soja</name>
    <name type="common">Wild soybean</name>
    <dbReference type="NCBI Taxonomy" id="3848"/>
    <lineage>
        <taxon>Eukaryota</taxon>
        <taxon>Viridiplantae</taxon>
        <taxon>Streptophyta</taxon>
        <taxon>Embryophyta</taxon>
        <taxon>Tracheophyta</taxon>
        <taxon>Spermatophyta</taxon>
        <taxon>Magnoliopsida</taxon>
        <taxon>eudicotyledons</taxon>
        <taxon>Gunneridae</taxon>
        <taxon>Pentapetalae</taxon>
        <taxon>rosids</taxon>
        <taxon>fabids</taxon>
        <taxon>Fabales</taxon>
        <taxon>Fabaceae</taxon>
        <taxon>Papilionoideae</taxon>
        <taxon>50 kb inversion clade</taxon>
        <taxon>NPAAA clade</taxon>
        <taxon>indigoferoid/millettioid clade</taxon>
        <taxon>Phaseoleae</taxon>
        <taxon>Glycine</taxon>
        <taxon>Glycine subgen. Soja</taxon>
    </lineage>
</organism>